<dbReference type="GO" id="GO:0000725">
    <property type="term" value="P:recombinational repair"/>
    <property type="evidence" value="ECO:0007669"/>
    <property type="project" value="TreeGrafter"/>
</dbReference>
<evidence type="ECO:0000256" key="6">
    <source>
        <dbReference type="PROSITE-ProRule" id="PRU00560"/>
    </source>
</evidence>
<evidence type="ECO:0000259" key="7">
    <source>
        <dbReference type="PROSITE" id="PS51198"/>
    </source>
</evidence>
<dbReference type="RefSeq" id="WP_157340394.1">
    <property type="nucleotide sequence ID" value="NZ_WQNF01000001.1"/>
</dbReference>
<keyword evidence="9" id="KW-1185">Reference proteome</keyword>
<feature type="domain" description="UvrD-like helicase ATP-binding" evidence="7">
    <location>
        <begin position="2"/>
        <end position="239"/>
    </location>
</feature>
<dbReference type="InterPro" id="IPR027785">
    <property type="entry name" value="UvrD-like_helicase_C"/>
</dbReference>
<dbReference type="GO" id="GO:0005829">
    <property type="term" value="C:cytosol"/>
    <property type="evidence" value="ECO:0007669"/>
    <property type="project" value="TreeGrafter"/>
</dbReference>
<dbReference type="EMBL" id="WQNF01000001">
    <property type="protein sequence ID" value="MVT63583.1"/>
    <property type="molecule type" value="Genomic_DNA"/>
</dbReference>
<comment type="caution">
    <text evidence="8">The sequence shown here is derived from an EMBL/GenBank/DDBJ whole genome shotgun (WGS) entry which is preliminary data.</text>
</comment>
<dbReference type="AlphaFoldDB" id="A0A844S8E1"/>
<evidence type="ECO:0000256" key="3">
    <source>
        <dbReference type="ARBA" id="ARBA00022806"/>
    </source>
</evidence>
<gene>
    <name evidence="8" type="ORF">GPL21_00445</name>
</gene>
<protein>
    <recommendedName>
        <fullName evidence="5">DNA 3'-5' helicase II</fullName>
    </recommendedName>
</protein>
<dbReference type="PROSITE" id="PS51198">
    <property type="entry name" value="UVRD_HELICASE_ATP_BIND"/>
    <property type="match status" value="1"/>
</dbReference>
<proteinExistence type="predicted"/>
<keyword evidence="3 6" id="KW-0347">Helicase</keyword>
<dbReference type="InterPro" id="IPR000212">
    <property type="entry name" value="DNA_helicase_UvrD/REP"/>
</dbReference>
<sequence length="572" mass="62796">MALQLCDQRRKLLGTDGNILVRGGAGSGKTTIALAKACADFTAGKLGTTGKALFLSFARATVARVAEQATATIPRAQVSRIEISTYHGFAWTILKSHAYLLSARQGVSLLLPAQARDRLAGLDGDARSVRQRQLFDDEGLVAFDLFPSLTTELLRSIPVLARAYGGAYPLIIVDEFQDTNAEEWAMISQLGQHSTLIALGDPKQRIYDFKGADPRRFDEFIATFRPTEFDFLGENRRSVGTDITLFADAVIDGKYRPEPYTGVTISAYPGQSLRPLKQEVLRTVNRLRRGQDWSLAILVPANVLAVSVFDYMARAEHGLPSYPIEILVAAEGPMLAGALIALLLEPASDNQPLGAHILDALAVFELGRSETASARAITKANRLRTLARAVRARGDDGFGRRGIGPDVQQLLADIDAVVLTGDPMTDWRAVRAVLEASSREEIQAVAREARHMRLLRRGDQIEARLAEAWRTHGVYRNARELLHAAVVEDQFAATIRPHRGVTVMTIHKAKGKEFDEVIVFEGLYQRYLQPRGADAERSARFNLHVAVTRARAAVTIMTPSRDPCRLLSSVAE</sequence>
<organism evidence="8 9">
    <name type="scientific">Bradyrhizobium pachyrhizi</name>
    <dbReference type="NCBI Taxonomy" id="280333"/>
    <lineage>
        <taxon>Bacteria</taxon>
        <taxon>Pseudomonadati</taxon>
        <taxon>Pseudomonadota</taxon>
        <taxon>Alphaproteobacteria</taxon>
        <taxon>Hyphomicrobiales</taxon>
        <taxon>Nitrobacteraceae</taxon>
        <taxon>Bradyrhizobium</taxon>
    </lineage>
</organism>
<dbReference type="Pfam" id="PF13538">
    <property type="entry name" value="UvrD_C_2"/>
    <property type="match status" value="1"/>
</dbReference>
<dbReference type="InterPro" id="IPR014016">
    <property type="entry name" value="UvrD-like_ATP-bd"/>
</dbReference>
<dbReference type="Proteomes" id="UP000436468">
    <property type="component" value="Unassembled WGS sequence"/>
</dbReference>
<dbReference type="InterPro" id="IPR027417">
    <property type="entry name" value="P-loop_NTPase"/>
</dbReference>
<dbReference type="Pfam" id="PF00580">
    <property type="entry name" value="UvrD-helicase"/>
    <property type="match status" value="2"/>
</dbReference>
<dbReference type="PANTHER" id="PTHR11070">
    <property type="entry name" value="UVRD / RECB / PCRA DNA HELICASE FAMILY MEMBER"/>
    <property type="match status" value="1"/>
</dbReference>
<evidence type="ECO:0000256" key="4">
    <source>
        <dbReference type="ARBA" id="ARBA00022840"/>
    </source>
</evidence>
<dbReference type="PANTHER" id="PTHR11070:SF2">
    <property type="entry name" value="ATP-DEPENDENT DNA HELICASE SRS2"/>
    <property type="match status" value="1"/>
</dbReference>
<dbReference type="SUPFAM" id="SSF52540">
    <property type="entry name" value="P-loop containing nucleoside triphosphate hydrolases"/>
    <property type="match status" value="1"/>
</dbReference>
<keyword evidence="2 6" id="KW-0378">Hydrolase</keyword>
<evidence type="ECO:0000256" key="1">
    <source>
        <dbReference type="ARBA" id="ARBA00022741"/>
    </source>
</evidence>
<evidence type="ECO:0000313" key="9">
    <source>
        <dbReference type="Proteomes" id="UP000436468"/>
    </source>
</evidence>
<reference evidence="8 9" key="1">
    <citation type="submission" date="2019-12" db="EMBL/GenBank/DDBJ databases">
        <title>Draft genome sequences Bradyrhizobium cajani AMBPC1010, Bradyrhizobium pachyrhizi AMBPC1040 and Bradyrhizobium yuanmingense ALSPC3051, three plant growth promoting strains isolated from nodules of Cajanus cajan L. in Dominican Republic.</title>
        <authorList>
            <person name="Flores-Felix J.D."/>
            <person name="Araujo J."/>
            <person name="Diaz-Alcantara C."/>
            <person name="Gonzalez-Andres F."/>
            <person name="Velazquez E."/>
        </authorList>
    </citation>
    <scope>NUCLEOTIDE SEQUENCE [LARGE SCALE GENOMIC DNA]</scope>
    <source>
        <strain evidence="8 9">1040</strain>
    </source>
</reference>
<accession>A0A844S8E1</accession>
<feature type="binding site" evidence="6">
    <location>
        <begin position="23"/>
        <end position="30"/>
    </location>
    <ligand>
        <name>ATP</name>
        <dbReference type="ChEBI" id="CHEBI:30616"/>
    </ligand>
</feature>
<dbReference type="GO" id="GO:0016787">
    <property type="term" value="F:hydrolase activity"/>
    <property type="evidence" value="ECO:0007669"/>
    <property type="project" value="UniProtKB-UniRule"/>
</dbReference>
<name>A0A844S8E1_9BRAD</name>
<dbReference type="GO" id="GO:0043138">
    <property type="term" value="F:3'-5' DNA helicase activity"/>
    <property type="evidence" value="ECO:0007669"/>
    <property type="project" value="TreeGrafter"/>
</dbReference>
<dbReference type="GO" id="GO:0005524">
    <property type="term" value="F:ATP binding"/>
    <property type="evidence" value="ECO:0007669"/>
    <property type="project" value="UniProtKB-UniRule"/>
</dbReference>
<evidence type="ECO:0000256" key="5">
    <source>
        <dbReference type="ARBA" id="ARBA00034923"/>
    </source>
</evidence>
<keyword evidence="4 6" id="KW-0067">ATP-binding</keyword>
<dbReference type="GO" id="GO:0003677">
    <property type="term" value="F:DNA binding"/>
    <property type="evidence" value="ECO:0007669"/>
    <property type="project" value="InterPro"/>
</dbReference>
<keyword evidence="1 6" id="KW-0547">Nucleotide-binding</keyword>
<evidence type="ECO:0000256" key="2">
    <source>
        <dbReference type="ARBA" id="ARBA00022801"/>
    </source>
</evidence>
<dbReference type="Gene3D" id="3.40.50.300">
    <property type="entry name" value="P-loop containing nucleotide triphosphate hydrolases"/>
    <property type="match status" value="2"/>
</dbReference>
<evidence type="ECO:0000313" key="8">
    <source>
        <dbReference type="EMBL" id="MVT63583.1"/>
    </source>
</evidence>